<dbReference type="InterPro" id="IPR050248">
    <property type="entry name" value="Polysacc_deacetylase_ArnD"/>
</dbReference>
<evidence type="ECO:0000256" key="4">
    <source>
        <dbReference type="ARBA" id="ARBA00022723"/>
    </source>
</evidence>
<proteinExistence type="inferred from homology"/>
<keyword evidence="7" id="KW-0732">Signal</keyword>
<dbReference type="InterPro" id="IPR002509">
    <property type="entry name" value="NODB_dom"/>
</dbReference>
<keyword evidence="4" id="KW-0479">Metal-binding</keyword>
<evidence type="ECO:0000259" key="8">
    <source>
        <dbReference type="PROSITE" id="PS51677"/>
    </source>
</evidence>
<feature type="chain" id="PRO_5047292870" description="Chitooligosaccharide deacetylase" evidence="7">
    <location>
        <begin position="26"/>
        <end position="261"/>
    </location>
</feature>
<dbReference type="SUPFAM" id="SSF88713">
    <property type="entry name" value="Glycoside hydrolase/deacetylase"/>
    <property type="match status" value="1"/>
</dbReference>
<evidence type="ECO:0000256" key="3">
    <source>
        <dbReference type="ARBA" id="ARBA00020071"/>
    </source>
</evidence>
<evidence type="ECO:0000256" key="5">
    <source>
        <dbReference type="ARBA" id="ARBA00022801"/>
    </source>
</evidence>
<evidence type="ECO:0000256" key="7">
    <source>
        <dbReference type="SAM" id="SignalP"/>
    </source>
</evidence>
<feature type="domain" description="NodB homology" evidence="8">
    <location>
        <begin position="62"/>
        <end position="248"/>
    </location>
</feature>
<feature type="signal peptide" evidence="7">
    <location>
        <begin position="1"/>
        <end position="25"/>
    </location>
</feature>
<evidence type="ECO:0000256" key="2">
    <source>
        <dbReference type="ARBA" id="ARBA00010973"/>
    </source>
</evidence>
<evidence type="ECO:0000313" key="10">
    <source>
        <dbReference type="Proteomes" id="UP001203284"/>
    </source>
</evidence>
<gene>
    <name evidence="9" type="ORF">MWN34_19020</name>
</gene>
<dbReference type="Gene3D" id="3.20.20.370">
    <property type="entry name" value="Glycoside hydrolase/deacetylase"/>
    <property type="match status" value="1"/>
</dbReference>
<evidence type="ECO:0000256" key="1">
    <source>
        <dbReference type="ARBA" id="ARBA00003236"/>
    </source>
</evidence>
<evidence type="ECO:0000256" key="6">
    <source>
        <dbReference type="ARBA" id="ARBA00032976"/>
    </source>
</evidence>
<dbReference type="PANTHER" id="PTHR10587">
    <property type="entry name" value="GLYCOSYL TRANSFERASE-RELATED"/>
    <property type="match status" value="1"/>
</dbReference>
<comment type="caution">
    <text evidence="9">The sequence shown here is derived from an EMBL/GenBank/DDBJ whole genome shotgun (WGS) entry which is preliminary data.</text>
</comment>
<dbReference type="PANTHER" id="PTHR10587:SF133">
    <property type="entry name" value="CHITIN DEACETYLASE 1-RELATED"/>
    <property type="match status" value="1"/>
</dbReference>
<organism evidence="9 10">
    <name type="scientific">Ancylobacter crimeensis</name>
    <dbReference type="NCBI Taxonomy" id="2579147"/>
    <lineage>
        <taxon>Bacteria</taxon>
        <taxon>Pseudomonadati</taxon>
        <taxon>Pseudomonadota</taxon>
        <taxon>Alphaproteobacteria</taxon>
        <taxon>Hyphomicrobiales</taxon>
        <taxon>Xanthobacteraceae</taxon>
        <taxon>Ancylobacter</taxon>
    </lineage>
</organism>
<dbReference type="Proteomes" id="UP001203284">
    <property type="component" value="Unassembled WGS sequence"/>
</dbReference>
<dbReference type="InterPro" id="IPR011330">
    <property type="entry name" value="Glyco_hydro/deAcase_b/a-brl"/>
</dbReference>
<dbReference type="PROSITE" id="PS51677">
    <property type="entry name" value="NODB"/>
    <property type="match status" value="1"/>
</dbReference>
<dbReference type="CDD" id="cd10917">
    <property type="entry name" value="CE4_NodB_like_6s_7s"/>
    <property type="match status" value="1"/>
</dbReference>
<name>A0ABT0DGB3_9HYPH</name>
<accession>A0ABT0DGB3</accession>
<dbReference type="EMBL" id="JALKCH010000017">
    <property type="protein sequence ID" value="MCK0198995.1"/>
    <property type="molecule type" value="Genomic_DNA"/>
</dbReference>
<dbReference type="RefSeq" id="WP_247030898.1">
    <property type="nucleotide sequence ID" value="NZ_JALKCH010000017.1"/>
</dbReference>
<reference evidence="9 10" key="1">
    <citation type="submission" date="2022-04" db="EMBL/GenBank/DDBJ databases">
        <authorList>
            <person name="Grouzdev D.S."/>
            <person name="Pantiukh K.S."/>
            <person name="Krutkina M.S."/>
        </authorList>
    </citation>
    <scope>NUCLEOTIDE SEQUENCE [LARGE SCALE GENOMIC DNA]</scope>
    <source>
        <strain evidence="9 10">6x-1</strain>
    </source>
</reference>
<dbReference type="Pfam" id="PF01522">
    <property type="entry name" value="Polysacc_deac_1"/>
    <property type="match status" value="1"/>
</dbReference>
<protein>
    <recommendedName>
        <fullName evidence="3">Chitooligosaccharide deacetylase</fullName>
    </recommendedName>
    <alternativeName>
        <fullName evidence="6">Nodulation protein B</fullName>
    </alternativeName>
</protein>
<evidence type="ECO:0000313" key="9">
    <source>
        <dbReference type="EMBL" id="MCK0198995.1"/>
    </source>
</evidence>
<keyword evidence="10" id="KW-1185">Reference proteome</keyword>
<comment type="function">
    <text evidence="1">Is involved in generating a small heat-stable compound (Nod), an acylated oligomer of N-acetylglucosamine, that stimulates mitosis in various plant protoplasts.</text>
</comment>
<comment type="similarity">
    <text evidence="2">Belongs to the polysaccharide deacetylase family.</text>
</comment>
<keyword evidence="5" id="KW-0378">Hydrolase</keyword>
<sequence>MLSQFVRLVALSLAFSLAVASAAAADDRCAGKLGTARILSVDPAGLHVGTKHFPQTLALADHEVVLTFDDGPNPGTTPKMLKILADQCVHATFFVVGRNAQAHPDLVKRIIAEGHTLGHHSMTHPMTLADISYDKAVADIEQGFRADEKAAYGHAGTRLRVPFFRFPGFGSSPELLAYLDTRGIATFGADLWASDWEKQTPEHQLNLVMERLQHAGKGIILFHDTRAQTVAMMPAFLAALQAQGYRVVQPVPVANVASAPQ</sequence>